<evidence type="ECO:0000256" key="1">
    <source>
        <dbReference type="SAM" id="Phobius"/>
    </source>
</evidence>
<organism evidence="3 4">
    <name type="scientific">Heliocybe sulcata</name>
    <dbReference type="NCBI Taxonomy" id="5364"/>
    <lineage>
        <taxon>Eukaryota</taxon>
        <taxon>Fungi</taxon>
        <taxon>Dikarya</taxon>
        <taxon>Basidiomycota</taxon>
        <taxon>Agaricomycotina</taxon>
        <taxon>Agaricomycetes</taxon>
        <taxon>Gloeophyllales</taxon>
        <taxon>Gloeophyllaceae</taxon>
        <taxon>Heliocybe</taxon>
    </lineage>
</organism>
<reference evidence="3 4" key="1">
    <citation type="journal article" date="2019" name="Nat. Ecol. Evol.">
        <title>Megaphylogeny resolves global patterns of mushroom evolution.</title>
        <authorList>
            <person name="Varga T."/>
            <person name="Krizsan K."/>
            <person name="Foldi C."/>
            <person name="Dima B."/>
            <person name="Sanchez-Garcia M."/>
            <person name="Sanchez-Ramirez S."/>
            <person name="Szollosi G.J."/>
            <person name="Szarkandi J.G."/>
            <person name="Papp V."/>
            <person name="Albert L."/>
            <person name="Andreopoulos W."/>
            <person name="Angelini C."/>
            <person name="Antonin V."/>
            <person name="Barry K.W."/>
            <person name="Bougher N.L."/>
            <person name="Buchanan P."/>
            <person name="Buyck B."/>
            <person name="Bense V."/>
            <person name="Catcheside P."/>
            <person name="Chovatia M."/>
            <person name="Cooper J."/>
            <person name="Damon W."/>
            <person name="Desjardin D."/>
            <person name="Finy P."/>
            <person name="Geml J."/>
            <person name="Haridas S."/>
            <person name="Hughes K."/>
            <person name="Justo A."/>
            <person name="Karasinski D."/>
            <person name="Kautmanova I."/>
            <person name="Kiss B."/>
            <person name="Kocsube S."/>
            <person name="Kotiranta H."/>
            <person name="LaButti K.M."/>
            <person name="Lechner B.E."/>
            <person name="Liimatainen K."/>
            <person name="Lipzen A."/>
            <person name="Lukacs Z."/>
            <person name="Mihaltcheva S."/>
            <person name="Morgado L.N."/>
            <person name="Niskanen T."/>
            <person name="Noordeloos M.E."/>
            <person name="Ohm R.A."/>
            <person name="Ortiz-Santana B."/>
            <person name="Ovrebo C."/>
            <person name="Racz N."/>
            <person name="Riley R."/>
            <person name="Savchenko A."/>
            <person name="Shiryaev A."/>
            <person name="Soop K."/>
            <person name="Spirin V."/>
            <person name="Szebenyi C."/>
            <person name="Tomsovsky M."/>
            <person name="Tulloss R.E."/>
            <person name="Uehling J."/>
            <person name="Grigoriev I.V."/>
            <person name="Vagvolgyi C."/>
            <person name="Papp T."/>
            <person name="Martin F.M."/>
            <person name="Miettinen O."/>
            <person name="Hibbett D.S."/>
            <person name="Nagy L.G."/>
        </authorList>
    </citation>
    <scope>NUCLEOTIDE SEQUENCE [LARGE SCALE GENOMIC DNA]</scope>
    <source>
        <strain evidence="3 4">OMC1185</strain>
    </source>
</reference>
<evidence type="ECO:0000313" key="3">
    <source>
        <dbReference type="EMBL" id="TFK46938.1"/>
    </source>
</evidence>
<evidence type="ECO:0000259" key="2">
    <source>
        <dbReference type="Pfam" id="PF20151"/>
    </source>
</evidence>
<accession>A0A5C3MT39</accession>
<keyword evidence="1" id="KW-1133">Transmembrane helix</keyword>
<gene>
    <name evidence="3" type="ORF">OE88DRAFT_1738984</name>
</gene>
<dbReference type="OrthoDB" id="2638860at2759"/>
<feature type="domain" description="DUF6533" evidence="2">
    <location>
        <begin position="22"/>
        <end position="67"/>
    </location>
</feature>
<dbReference type="EMBL" id="ML213526">
    <property type="protein sequence ID" value="TFK46938.1"/>
    <property type="molecule type" value="Genomic_DNA"/>
</dbReference>
<keyword evidence="4" id="KW-1185">Reference proteome</keyword>
<dbReference type="Pfam" id="PF20151">
    <property type="entry name" value="DUF6533"/>
    <property type="match status" value="1"/>
</dbReference>
<protein>
    <recommendedName>
        <fullName evidence="2">DUF6533 domain-containing protein</fullName>
    </recommendedName>
</protein>
<name>A0A5C3MT39_9AGAM</name>
<keyword evidence="1" id="KW-0812">Transmembrane</keyword>
<feature type="transmembrane region" description="Helical" evidence="1">
    <location>
        <begin position="221"/>
        <end position="239"/>
    </location>
</feature>
<evidence type="ECO:0000313" key="4">
    <source>
        <dbReference type="Proteomes" id="UP000305948"/>
    </source>
</evidence>
<dbReference type="Proteomes" id="UP000305948">
    <property type="component" value="Unassembled WGS sequence"/>
</dbReference>
<keyword evidence="1" id="KW-0472">Membrane</keyword>
<sequence length="348" mass="39138">MLEDPSFPILLEDTIVLRDTRYICLAGLVILLYDVLLTLDAEVKYVWSMLKSPHTLVSIMFIANRYGNIVLLAVLNAQFMGLWPSGRPTHQFCESFTITTNLLIFIALASINAGVPVRRAWFTLAGARQFKVAKCLAAAYGAYFVGSAGLLLYGSLMDHEHLAVHGTCVNHLPRWLNKWLFWLPSIVLNTVAFTMSIIRLHEHVKGVNASSIIRTAYGDGMLYYFISVAFDVWNILYWALGSSRYRHTLSLASTLATMTILSQRLVIRLRTSDDFDYNTDHTAGACSTDFEITTGDRPVSPLVFSEVLPKQTRAPPPCSRAWRWPASRNQARLSHISEEVEMSIRSES</sequence>
<feature type="transmembrane region" description="Helical" evidence="1">
    <location>
        <begin position="95"/>
        <end position="115"/>
    </location>
</feature>
<feature type="transmembrane region" description="Helical" evidence="1">
    <location>
        <begin position="20"/>
        <end position="43"/>
    </location>
</feature>
<dbReference type="InterPro" id="IPR045340">
    <property type="entry name" value="DUF6533"/>
</dbReference>
<proteinExistence type="predicted"/>
<feature type="transmembrane region" description="Helical" evidence="1">
    <location>
        <begin position="55"/>
        <end position="75"/>
    </location>
</feature>
<feature type="transmembrane region" description="Helical" evidence="1">
    <location>
        <begin position="136"/>
        <end position="156"/>
    </location>
</feature>
<dbReference type="AlphaFoldDB" id="A0A5C3MT39"/>
<feature type="transmembrane region" description="Helical" evidence="1">
    <location>
        <begin position="179"/>
        <end position="200"/>
    </location>
</feature>